<dbReference type="Proteomes" id="UP000005867">
    <property type="component" value="Chromosome"/>
</dbReference>
<dbReference type="eggNOG" id="arCOG09790">
    <property type="taxonomic scope" value="Archaea"/>
</dbReference>
<dbReference type="KEGG" id="pyr:P186_2480"/>
<gene>
    <name evidence="2" type="ORF">P186_2480</name>
</gene>
<evidence type="ECO:0000313" key="2">
    <source>
        <dbReference type="EMBL" id="AET33866.1"/>
    </source>
</evidence>
<feature type="transmembrane region" description="Helical" evidence="1">
    <location>
        <begin position="12"/>
        <end position="31"/>
    </location>
</feature>
<accession>G7VCR1</accession>
<sequence length="187" mass="20863">MRIIGRFGLKASFFLYLLSYFVLAGAFLGFFEYPHFILLAALAYLAAYHLACGRILLPLLTYAVGLALLWLNRVAPPSRVLGPLPIDISWVMLYFPFAAGALIIYSVAYATGVAKKILSVILLVAAVIAGHFYMVYAGVLWRALVPAIGLAPVFPEPQDFPLYILLYELWRIIHQKPLKLNCQKQTT</sequence>
<evidence type="ECO:0000256" key="1">
    <source>
        <dbReference type="SAM" id="Phobius"/>
    </source>
</evidence>
<dbReference type="STRING" id="1104324.P186_2480"/>
<keyword evidence="1" id="KW-0812">Transmembrane</keyword>
<feature type="transmembrane region" description="Helical" evidence="1">
    <location>
        <begin position="37"/>
        <end position="70"/>
    </location>
</feature>
<name>G7VCR1_9CREN</name>
<keyword evidence="1" id="KW-0472">Membrane</keyword>
<reference evidence="2 3" key="1">
    <citation type="journal article" date="2012" name="J. Bacteriol.">
        <title>Complete genome sequence of strain 1860, a crenarchaeon of the genus pyrobaculum able to grow with various electron acceptors.</title>
        <authorList>
            <person name="Mardanov A.V."/>
            <person name="Gumerov V.M."/>
            <person name="Slobodkina G.B."/>
            <person name="Beletsky A.V."/>
            <person name="Bonch-Osmolovskaya E.A."/>
            <person name="Ravin N.V."/>
            <person name="Skryabin K.G."/>
        </authorList>
    </citation>
    <scope>NUCLEOTIDE SEQUENCE [LARGE SCALE GENOMIC DNA]</scope>
    <source>
        <strain evidence="2 3">1860</strain>
    </source>
</reference>
<dbReference type="GeneID" id="11594082"/>
<protein>
    <submittedName>
        <fullName evidence="2">Uncharacterized protein</fullName>
    </submittedName>
</protein>
<keyword evidence="1" id="KW-1133">Transmembrane helix</keyword>
<dbReference type="RefSeq" id="WP_014289691.1">
    <property type="nucleotide sequence ID" value="NC_016645.1"/>
</dbReference>
<dbReference type="HOGENOM" id="CLU_1444726_0_0_2"/>
<dbReference type="OrthoDB" id="380004at2157"/>
<feature type="transmembrane region" description="Helical" evidence="1">
    <location>
        <begin position="91"/>
        <end position="111"/>
    </location>
</feature>
<organism evidence="2 3">
    <name type="scientific">Pyrobaculum ferrireducens</name>
    <dbReference type="NCBI Taxonomy" id="1104324"/>
    <lineage>
        <taxon>Archaea</taxon>
        <taxon>Thermoproteota</taxon>
        <taxon>Thermoprotei</taxon>
        <taxon>Thermoproteales</taxon>
        <taxon>Thermoproteaceae</taxon>
        <taxon>Pyrobaculum</taxon>
    </lineage>
</organism>
<keyword evidence="3" id="KW-1185">Reference proteome</keyword>
<evidence type="ECO:0000313" key="3">
    <source>
        <dbReference type="Proteomes" id="UP000005867"/>
    </source>
</evidence>
<feature type="transmembrane region" description="Helical" evidence="1">
    <location>
        <begin position="117"/>
        <end position="136"/>
    </location>
</feature>
<dbReference type="AlphaFoldDB" id="G7VCR1"/>
<proteinExistence type="predicted"/>
<dbReference type="BioCyc" id="PSP1104324:GJSN-2426-MONOMER"/>
<dbReference type="EMBL" id="CP003098">
    <property type="protein sequence ID" value="AET33866.1"/>
    <property type="molecule type" value="Genomic_DNA"/>
</dbReference>